<keyword evidence="4" id="KW-1133">Transmembrane helix</keyword>
<reference evidence="6 7" key="1">
    <citation type="submission" date="2020-09" db="EMBL/GenBank/DDBJ databases">
        <title>Investigation of environmental microbes.</title>
        <authorList>
            <person name="Ou Y."/>
            <person name="Kang Q."/>
        </authorList>
    </citation>
    <scope>NUCLEOTIDE SEQUENCE [LARGE SCALE GENOMIC DNA]</scope>
    <source>
        <strain evidence="6 7">KJZ-14</strain>
    </source>
</reference>
<accession>A0A7H2BFD9</accession>
<keyword evidence="1" id="KW-0808">Transferase</keyword>
<evidence type="ECO:0000256" key="2">
    <source>
        <dbReference type="ARBA" id="ARBA00022777"/>
    </source>
</evidence>
<dbReference type="Gene3D" id="1.20.5.1930">
    <property type="match status" value="1"/>
</dbReference>
<dbReference type="InterPro" id="IPR036890">
    <property type="entry name" value="HATPase_C_sf"/>
</dbReference>
<keyword evidence="7" id="KW-1185">Reference proteome</keyword>
<evidence type="ECO:0000256" key="3">
    <source>
        <dbReference type="ARBA" id="ARBA00023012"/>
    </source>
</evidence>
<keyword evidence="2 6" id="KW-0418">Kinase</keyword>
<dbReference type="KEGG" id="rter:IDM49_03695"/>
<keyword evidence="4" id="KW-0472">Membrane</keyword>
<evidence type="ECO:0000313" key="6">
    <source>
        <dbReference type="EMBL" id="QNV38385.1"/>
    </source>
</evidence>
<dbReference type="Pfam" id="PF07730">
    <property type="entry name" value="HisKA_3"/>
    <property type="match status" value="1"/>
</dbReference>
<keyword evidence="4" id="KW-0812">Transmembrane</keyword>
<keyword evidence="3" id="KW-0902">Two-component regulatory system</keyword>
<proteinExistence type="predicted"/>
<dbReference type="GO" id="GO:0016020">
    <property type="term" value="C:membrane"/>
    <property type="evidence" value="ECO:0007669"/>
    <property type="project" value="InterPro"/>
</dbReference>
<dbReference type="RefSeq" id="WP_190725058.1">
    <property type="nucleotide sequence ID" value="NZ_CP061539.1"/>
</dbReference>
<name>A0A7H2BFD9_9MICC</name>
<dbReference type="Gene3D" id="3.30.565.10">
    <property type="entry name" value="Histidine kinase-like ATPase, C-terminal domain"/>
    <property type="match status" value="1"/>
</dbReference>
<evidence type="ECO:0000256" key="4">
    <source>
        <dbReference type="SAM" id="Phobius"/>
    </source>
</evidence>
<dbReference type="GeneID" id="96623330"/>
<dbReference type="AlphaFoldDB" id="A0A7H2BFD9"/>
<gene>
    <name evidence="6" type="ORF">IDM49_03695</name>
</gene>
<dbReference type="Proteomes" id="UP000516404">
    <property type="component" value="Chromosome"/>
</dbReference>
<feature type="transmembrane region" description="Helical" evidence="4">
    <location>
        <begin position="82"/>
        <end position="105"/>
    </location>
</feature>
<dbReference type="PANTHER" id="PTHR24421">
    <property type="entry name" value="NITRATE/NITRITE SENSOR PROTEIN NARX-RELATED"/>
    <property type="match status" value="1"/>
</dbReference>
<protein>
    <submittedName>
        <fullName evidence="6">Two-component sensor histidine kinase</fullName>
    </submittedName>
</protein>
<evidence type="ECO:0000313" key="7">
    <source>
        <dbReference type="Proteomes" id="UP000516404"/>
    </source>
</evidence>
<dbReference type="CDD" id="cd16917">
    <property type="entry name" value="HATPase_UhpB-NarQ-NarX-like"/>
    <property type="match status" value="1"/>
</dbReference>
<organism evidence="6 7">
    <name type="scientific">Rothia terrae</name>
    <dbReference type="NCBI Taxonomy" id="396015"/>
    <lineage>
        <taxon>Bacteria</taxon>
        <taxon>Bacillati</taxon>
        <taxon>Actinomycetota</taxon>
        <taxon>Actinomycetes</taxon>
        <taxon>Micrococcales</taxon>
        <taxon>Micrococcaceae</taxon>
        <taxon>Rothia</taxon>
    </lineage>
</organism>
<feature type="domain" description="Signal transduction histidine kinase subgroup 3 dimerisation and phosphoacceptor" evidence="5">
    <location>
        <begin position="181"/>
        <end position="243"/>
    </location>
</feature>
<feature type="transmembrane region" description="Helical" evidence="4">
    <location>
        <begin position="43"/>
        <end position="62"/>
    </location>
</feature>
<sequence length="369" mass="40089">MNTSALRTFDKAVAVNAGIWLIFLGYPLQYLWADSGYTPVQTYGGTASIIVFCAIYILAFGANKLVVAPSVLVRTLSWSGLLLLPTLGLFLALGPWILFLSTYFVSLWAFTVPAVGIKVGSGITIISYLVMYFFAPEVWDNGGYGFVIGAGFVLIVAQLMRIGEVRRAKDAELAQSKQAEQIARDVHDILGHSLTVINLKAELASALASSQPDRAVEEMQQIAELSRTALAEVRATVTRMKKPDFAGELEAAERALNTAFITAHLPSNDQAKVPGNNATLFSWVLREAITNVIRHSHANNCWVAIDPERIEIVDDGLDTQFAPGNGLIGLRDRVQEAGGDFFLSTTHMTRILVTMNGDTSPLVKTGTIQ</sequence>
<evidence type="ECO:0000259" key="5">
    <source>
        <dbReference type="Pfam" id="PF07730"/>
    </source>
</evidence>
<feature type="transmembrane region" description="Helical" evidence="4">
    <location>
        <begin position="117"/>
        <end position="135"/>
    </location>
</feature>
<evidence type="ECO:0000256" key="1">
    <source>
        <dbReference type="ARBA" id="ARBA00022679"/>
    </source>
</evidence>
<dbReference type="EMBL" id="CP061539">
    <property type="protein sequence ID" value="QNV38385.1"/>
    <property type="molecule type" value="Genomic_DNA"/>
</dbReference>
<dbReference type="InterPro" id="IPR050482">
    <property type="entry name" value="Sensor_HK_TwoCompSys"/>
</dbReference>
<feature type="transmembrane region" description="Helical" evidence="4">
    <location>
        <begin position="12"/>
        <end position="31"/>
    </location>
</feature>
<dbReference type="GO" id="GO:0046983">
    <property type="term" value="F:protein dimerization activity"/>
    <property type="evidence" value="ECO:0007669"/>
    <property type="project" value="InterPro"/>
</dbReference>
<dbReference type="GO" id="GO:0000155">
    <property type="term" value="F:phosphorelay sensor kinase activity"/>
    <property type="evidence" value="ECO:0007669"/>
    <property type="project" value="InterPro"/>
</dbReference>
<dbReference type="InterPro" id="IPR011712">
    <property type="entry name" value="Sig_transdc_His_kin_sub3_dim/P"/>
</dbReference>
<feature type="transmembrane region" description="Helical" evidence="4">
    <location>
        <begin position="141"/>
        <end position="160"/>
    </location>
</feature>
<dbReference type="PANTHER" id="PTHR24421:SF63">
    <property type="entry name" value="SENSOR HISTIDINE KINASE DESK"/>
    <property type="match status" value="1"/>
</dbReference>